<dbReference type="Proteomes" id="UP000245674">
    <property type="component" value="Unassembled WGS sequence"/>
</dbReference>
<evidence type="ECO:0000256" key="8">
    <source>
        <dbReference type="ARBA" id="ARBA00022842"/>
    </source>
</evidence>
<keyword evidence="3" id="KW-0515">Mutator protein</keyword>
<dbReference type="PRINTS" id="PR00502">
    <property type="entry name" value="NUDIXFAMILY"/>
</dbReference>
<dbReference type="CDD" id="cd03425">
    <property type="entry name" value="NUDIX_MutT_NudA_like"/>
    <property type="match status" value="1"/>
</dbReference>
<comment type="caution">
    <text evidence="14">The sequence shown here is derived from an EMBL/GenBank/DDBJ whole genome shotgun (WGS) entry which is preliminary data.</text>
</comment>
<dbReference type="InterPro" id="IPR047127">
    <property type="entry name" value="MutT-like"/>
</dbReference>
<dbReference type="InterPro" id="IPR020476">
    <property type="entry name" value="Nudix_hydrolase"/>
</dbReference>
<dbReference type="PANTHER" id="PTHR47707">
    <property type="entry name" value="8-OXO-DGTP DIPHOSPHATASE"/>
    <property type="match status" value="1"/>
</dbReference>
<keyword evidence="5" id="KW-0479">Metal-binding</keyword>
<comment type="catalytic activity">
    <reaction evidence="10">
        <text>8-oxo-dGTP + H2O = 8-oxo-dGMP + diphosphate + H(+)</text>
        <dbReference type="Rhea" id="RHEA:31575"/>
        <dbReference type="ChEBI" id="CHEBI:15377"/>
        <dbReference type="ChEBI" id="CHEBI:15378"/>
        <dbReference type="ChEBI" id="CHEBI:33019"/>
        <dbReference type="ChEBI" id="CHEBI:63224"/>
        <dbReference type="ChEBI" id="CHEBI:77896"/>
        <dbReference type="EC" id="3.6.1.55"/>
    </reaction>
</comment>
<evidence type="ECO:0000256" key="1">
    <source>
        <dbReference type="ARBA" id="ARBA00001946"/>
    </source>
</evidence>
<dbReference type="Pfam" id="PF00293">
    <property type="entry name" value="NUDIX"/>
    <property type="match status" value="1"/>
</dbReference>
<evidence type="ECO:0000256" key="5">
    <source>
        <dbReference type="ARBA" id="ARBA00022723"/>
    </source>
</evidence>
<reference evidence="14 15" key="1">
    <citation type="submission" date="2018-03" db="EMBL/GenBank/DDBJ databases">
        <title>Genomic Encyclopedia of Type Strains, Phase III (KMG-III): the genomes of soil and plant-associated and newly described type strains.</title>
        <authorList>
            <person name="Whitman W."/>
        </authorList>
    </citation>
    <scope>NUCLEOTIDE SEQUENCE [LARGE SCALE GENOMIC DNA]</scope>
    <source>
        <strain evidence="14 15">VKM Ac-1602</strain>
    </source>
</reference>
<feature type="domain" description="Nudix hydrolase" evidence="13">
    <location>
        <begin position="17"/>
        <end position="143"/>
    </location>
</feature>
<evidence type="ECO:0000256" key="2">
    <source>
        <dbReference type="ARBA" id="ARBA00005582"/>
    </source>
</evidence>
<dbReference type="InterPro" id="IPR020084">
    <property type="entry name" value="NUDIX_hydrolase_CS"/>
</dbReference>
<evidence type="ECO:0000313" key="15">
    <source>
        <dbReference type="Proteomes" id="UP000245674"/>
    </source>
</evidence>
<evidence type="ECO:0000256" key="6">
    <source>
        <dbReference type="ARBA" id="ARBA00022763"/>
    </source>
</evidence>
<dbReference type="PANTHER" id="PTHR47707:SF1">
    <property type="entry name" value="NUDIX HYDROLASE FAMILY PROTEIN"/>
    <property type="match status" value="1"/>
</dbReference>
<dbReference type="Gene3D" id="3.90.79.10">
    <property type="entry name" value="Nucleoside Triphosphate Pyrophosphohydrolase"/>
    <property type="match status" value="1"/>
</dbReference>
<keyword evidence="6" id="KW-0227">DNA damage</keyword>
<gene>
    <name evidence="14" type="ORF">B0H03_101147</name>
</gene>
<dbReference type="EC" id="3.6.1.55" evidence="11"/>
<keyword evidence="4" id="KW-0235">DNA replication</keyword>
<proteinExistence type="inferred from homology"/>
<organism evidence="14 15">
    <name type="scientific">Rathayibacter iranicus NCPPB 2253 = VKM Ac-1602</name>
    <dbReference type="NCBI Taxonomy" id="1328868"/>
    <lineage>
        <taxon>Bacteria</taxon>
        <taxon>Bacillati</taxon>
        <taxon>Actinomycetota</taxon>
        <taxon>Actinomycetes</taxon>
        <taxon>Micrococcales</taxon>
        <taxon>Microbacteriaceae</taxon>
        <taxon>Rathayibacter</taxon>
    </lineage>
</organism>
<keyword evidence="15" id="KW-1185">Reference proteome</keyword>
<evidence type="ECO:0000256" key="12">
    <source>
        <dbReference type="RuleBase" id="RU003476"/>
    </source>
</evidence>
<dbReference type="PROSITE" id="PS51462">
    <property type="entry name" value="NUDIX"/>
    <property type="match status" value="1"/>
</dbReference>
<evidence type="ECO:0000256" key="10">
    <source>
        <dbReference type="ARBA" id="ARBA00035861"/>
    </source>
</evidence>
<dbReference type="InterPro" id="IPR000086">
    <property type="entry name" value="NUDIX_hydrolase_dom"/>
</dbReference>
<evidence type="ECO:0000256" key="3">
    <source>
        <dbReference type="ARBA" id="ARBA00022457"/>
    </source>
</evidence>
<name>A0ABX5LGT3_9MICO</name>
<protein>
    <recommendedName>
        <fullName evidence="11">8-oxo-dGTP diphosphatase</fullName>
        <ecNumber evidence="11">3.6.1.55</ecNumber>
    </recommendedName>
</protein>
<sequence length="147" mass="15999">MPPLNLADTRFAKIGGMRILSVAAAIITDDGHILACRRRADKISGGLWEFPGGKIEAEETPQAAVSREIREELGIHIAVGKLLTVDDTATSALTIRLHCYHATLLYERPTASSDHDRLLWLTPDELAALNWAAPDRPAVRLLSPVGD</sequence>
<comment type="similarity">
    <text evidence="2 12">Belongs to the Nudix hydrolase family.</text>
</comment>
<keyword evidence="8" id="KW-0460">Magnesium</keyword>
<keyword evidence="9" id="KW-0234">DNA repair</keyword>
<accession>A0ABX5LGT3</accession>
<dbReference type="SUPFAM" id="SSF55811">
    <property type="entry name" value="Nudix"/>
    <property type="match status" value="1"/>
</dbReference>
<evidence type="ECO:0000256" key="11">
    <source>
        <dbReference type="ARBA" id="ARBA00038905"/>
    </source>
</evidence>
<evidence type="ECO:0000256" key="7">
    <source>
        <dbReference type="ARBA" id="ARBA00022801"/>
    </source>
</evidence>
<evidence type="ECO:0000313" key="14">
    <source>
        <dbReference type="EMBL" id="PWJ66695.1"/>
    </source>
</evidence>
<evidence type="ECO:0000259" key="13">
    <source>
        <dbReference type="PROSITE" id="PS51462"/>
    </source>
</evidence>
<evidence type="ECO:0000256" key="4">
    <source>
        <dbReference type="ARBA" id="ARBA00022705"/>
    </source>
</evidence>
<comment type="cofactor">
    <cofactor evidence="1">
        <name>Mg(2+)</name>
        <dbReference type="ChEBI" id="CHEBI:18420"/>
    </cofactor>
</comment>
<dbReference type="PROSITE" id="PS00893">
    <property type="entry name" value="NUDIX_BOX"/>
    <property type="match status" value="1"/>
</dbReference>
<keyword evidence="7 12" id="KW-0378">Hydrolase</keyword>
<dbReference type="InterPro" id="IPR015797">
    <property type="entry name" value="NUDIX_hydrolase-like_dom_sf"/>
</dbReference>
<evidence type="ECO:0000256" key="9">
    <source>
        <dbReference type="ARBA" id="ARBA00023204"/>
    </source>
</evidence>
<dbReference type="EMBL" id="QGDV01000001">
    <property type="protein sequence ID" value="PWJ66695.1"/>
    <property type="molecule type" value="Genomic_DNA"/>
</dbReference>